<dbReference type="EMBL" id="CAEZVY010000053">
    <property type="protein sequence ID" value="CAB4641452.1"/>
    <property type="molecule type" value="Genomic_DNA"/>
</dbReference>
<dbReference type="GO" id="GO:0005829">
    <property type="term" value="C:cytosol"/>
    <property type="evidence" value="ECO:0007669"/>
    <property type="project" value="TreeGrafter"/>
</dbReference>
<name>A0A6J6JWN5_9ZZZZ</name>
<reference evidence="1" key="1">
    <citation type="submission" date="2020-05" db="EMBL/GenBank/DDBJ databases">
        <authorList>
            <person name="Chiriac C."/>
            <person name="Salcher M."/>
            <person name="Ghai R."/>
            <person name="Kavagutti S V."/>
        </authorList>
    </citation>
    <scope>NUCLEOTIDE SEQUENCE</scope>
</reference>
<organism evidence="1">
    <name type="scientific">freshwater metagenome</name>
    <dbReference type="NCBI Taxonomy" id="449393"/>
    <lineage>
        <taxon>unclassified sequences</taxon>
        <taxon>metagenomes</taxon>
        <taxon>ecological metagenomes</taxon>
    </lineage>
</organism>
<dbReference type="InterPro" id="IPR005583">
    <property type="entry name" value="YaaA"/>
</dbReference>
<gene>
    <name evidence="1" type="ORF">UFOPK2158_00628</name>
</gene>
<accession>A0A6J6JWN5</accession>
<dbReference type="GO" id="GO:0033194">
    <property type="term" value="P:response to hydroperoxide"/>
    <property type="evidence" value="ECO:0007669"/>
    <property type="project" value="TreeGrafter"/>
</dbReference>
<dbReference type="PANTHER" id="PTHR30283:SF4">
    <property type="entry name" value="PEROXIDE STRESS RESISTANCE PROTEIN YAAA"/>
    <property type="match status" value="1"/>
</dbReference>
<sequence>MMILLPPSETKVSGGDEGSHLDLGSLSFLVQTPLRQKLADELVALAGNPAASLRALKLGPKGLSELQRNRGLWEAPVMRALSRYTGVLYDAFGFGTLDGASRERALSSIAIFSALFGLIRASDRIPAYRLSFDSALPGGKPGRMWGPGASELWASVDEFVLDLRSEGYRSLSPLPEGRGVFVSLVKEGSVGSRVAIGHHNKAVKGRLVRDLVTSGVVISSVGELCQWGSAHGHNFDEASAHSGSIELVVAV</sequence>
<evidence type="ECO:0000313" key="1">
    <source>
        <dbReference type="EMBL" id="CAB4641452.1"/>
    </source>
</evidence>
<proteinExistence type="predicted"/>
<dbReference type="Pfam" id="PF03883">
    <property type="entry name" value="H2O2_YaaD"/>
    <property type="match status" value="1"/>
</dbReference>
<dbReference type="PANTHER" id="PTHR30283">
    <property type="entry name" value="PEROXIDE STRESS RESPONSE PROTEIN YAAA"/>
    <property type="match status" value="1"/>
</dbReference>
<dbReference type="AlphaFoldDB" id="A0A6J6JWN5"/>
<protein>
    <submittedName>
        <fullName evidence="1">Unannotated protein</fullName>
    </submittedName>
</protein>